<dbReference type="Proteomes" id="UP000244928">
    <property type="component" value="Chromosome"/>
</dbReference>
<dbReference type="KEGG" id="dlu:A6035_05050"/>
<dbReference type="Pfam" id="PF00293">
    <property type="entry name" value="NUDIX"/>
    <property type="match status" value="1"/>
</dbReference>
<dbReference type="InterPro" id="IPR015375">
    <property type="entry name" value="NADH_PPase-like_N"/>
</dbReference>
<dbReference type="GO" id="GO:0019677">
    <property type="term" value="P:NAD+ catabolic process"/>
    <property type="evidence" value="ECO:0007669"/>
    <property type="project" value="TreeGrafter"/>
</dbReference>
<keyword evidence="12" id="KW-1185">Reference proteome</keyword>
<evidence type="ECO:0000259" key="10">
    <source>
        <dbReference type="PROSITE" id="PS51462"/>
    </source>
</evidence>
<dbReference type="PANTHER" id="PTHR42904">
    <property type="entry name" value="NUDIX HYDROLASE, NUDC SUBFAMILY"/>
    <property type="match status" value="1"/>
</dbReference>
<dbReference type="Gene3D" id="3.90.79.20">
    <property type="match status" value="1"/>
</dbReference>
<dbReference type="PROSITE" id="PS00893">
    <property type="entry name" value="NUDIX_BOX"/>
    <property type="match status" value="1"/>
</dbReference>
<dbReference type="InterPro" id="IPR020084">
    <property type="entry name" value="NUDIX_hydrolase_CS"/>
</dbReference>
<dbReference type="OrthoDB" id="9791656at2"/>
<dbReference type="GO" id="GO:0046872">
    <property type="term" value="F:metal ion binding"/>
    <property type="evidence" value="ECO:0007669"/>
    <property type="project" value="UniProtKB-KW"/>
</dbReference>
<dbReference type="Gene3D" id="3.90.79.10">
    <property type="entry name" value="Nucleoside Triphosphate Pyrophosphohydrolase"/>
    <property type="match status" value="1"/>
</dbReference>
<accession>A0A2S1R5V8</accession>
<dbReference type="RefSeq" id="WP_108846896.1">
    <property type="nucleotide sequence ID" value="NZ_CP015449.1"/>
</dbReference>
<gene>
    <name evidence="11" type="ORF">A6035_05050</name>
</gene>
<dbReference type="InterPro" id="IPR000086">
    <property type="entry name" value="NUDIX_hydrolase_dom"/>
</dbReference>
<evidence type="ECO:0000256" key="1">
    <source>
        <dbReference type="ARBA" id="ARBA00001946"/>
    </source>
</evidence>
<dbReference type="GO" id="GO:0006742">
    <property type="term" value="P:NADP+ catabolic process"/>
    <property type="evidence" value="ECO:0007669"/>
    <property type="project" value="TreeGrafter"/>
</dbReference>
<protein>
    <recommendedName>
        <fullName evidence="4">NAD(+) diphosphatase</fullName>
        <ecNumber evidence="4">3.6.1.22</ecNumber>
    </recommendedName>
</protein>
<name>A0A2S1R5V8_9ACTN</name>
<dbReference type="PANTHER" id="PTHR42904:SF6">
    <property type="entry name" value="NAD-CAPPED RNA HYDROLASE NUDT12"/>
    <property type="match status" value="1"/>
</dbReference>
<dbReference type="PROSITE" id="PS51462">
    <property type="entry name" value="NUDIX"/>
    <property type="match status" value="1"/>
</dbReference>
<comment type="cofactor">
    <cofactor evidence="2">
        <name>Zn(2+)</name>
        <dbReference type="ChEBI" id="CHEBI:29105"/>
    </cofactor>
</comment>
<sequence length="308" mass="33638">MPLDFTLDSDPVLSVAAPDRAAPLRQDADGLATGWASARIMRVDRRNRFATEPTAGDRKRIRLEPALDHADRLPEDAVFLGRTDDARHIWAVPVDELPDSPAVSNLRACGADLVEGDGSLAAQAMALLGWHRDNVRGRQPDHHPRRKEAGWAIEDPFHGGLEYPRTDPAVICLVHDGGRQVLLARQPVWPAGMYSHVAGFVEAGESLEGCVRREVAEEVGVVVDRVRYLGSQPWPFPRSLMVGFQAVADPEAPILLEDEEISEAAWFDVDQVRDALAGRGDLMVAPPVSIAHVMLRSWVAAVDRDGGA</sequence>
<keyword evidence="5" id="KW-0479">Metal-binding</keyword>
<evidence type="ECO:0000256" key="9">
    <source>
        <dbReference type="ARBA" id="ARBA00023679"/>
    </source>
</evidence>
<dbReference type="InterPro" id="IPR050241">
    <property type="entry name" value="NAD-cap_RNA_hydrolase_NudC"/>
</dbReference>
<dbReference type="GO" id="GO:0035529">
    <property type="term" value="F:NADH pyrophosphatase activity"/>
    <property type="evidence" value="ECO:0007669"/>
    <property type="project" value="TreeGrafter"/>
</dbReference>
<dbReference type="InterPro" id="IPR049734">
    <property type="entry name" value="NudC-like_C"/>
</dbReference>
<dbReference type="AlphaFoldDB" id="A0A2S1R5V8"/>
<evidence type="ECO:0000256" key="2">
    <source>
        <dbReference type="ARBA" id="ARBA00001947"/>
    </source>
</evidence>
<evidence type="ECO:0000256" key="4">
    <source>
        <dbReference type="ARBA" id="ARBA00012381"/>
    </source>
</evidence>
<comment type="similarity">
    <text evidence="3">Belongs to the Nudix hydrolase family. NudC subfamily.</text>
</comment>
<comment type="catalytic activity">
    <reaction evidence="9">
        <text>a 5'-end NAD(+)-phospho-ribonucleoside in mRNA + H2O = a 5'-end phospho-adenosine-phospho-ribonucleoside in mRNA + beta-nicotinamide D-ribonucleotide + 2 H(+)</text>
        <dbReference type="Rhea" id="RHEA:60876"/>
        <dbReference type="Rhea" id="RHEA-COMP:15698"/>
        <dbReference type="Rhea" id="RHEA-COMP:15719"/>
        <dbReference type="ChEBI" id="CHEBI:14649"/>
        <dbReference type="ChEBI" id="CHEBI:15377"/>
        <dbReference type="ChEBI" id="CHEBI:15378"/>
        <dbReference type="ChEBI" id="CHEBI:144029"/>
        <dbReference type="ChEBI" id="CHEBI:144051"/>
    </reaction>
    <physiologicalReaction direction="left-to-right" evidence="9">
        <dbReference type="Rhea" id="RHEA:60877"/>
    </physiologicalReaction>
</comment>
<dbReference type="CDD" id="cd03429">
    <property type="entry name" value="NUDIX_NADH_pyrophosphatase_Nudt13"/>
    <property type="match status" value="1"/>
</dbReference>
<keyword evidence="8" id="KW-0520">NAD</keyword>
<proteinExistence type="inferred from homology"/>
<evidence type="ECO:0000256" key="8">
    <source>
        <dbReference type="ARBA" id="ARBA00023027"/>
    </source>
</evidence>
<dbReference type="Pfam" id="PF09296">
    <property type="entry name" value="NUDIX-like"/>
    <property type="match status" value="1"/>
</dbReference>
<dbReference type="EC" id="3.6.1.22" evidence="4"/>
<keyword evidence="7" id="KW-0460">Magnesium</keyword>
<evidence type="ECO:0000313" key="12">
    <source>
        <dbReference type="Proteomes" id="UP000244928"/>
    </source>
</evidence>
<comment type="cofactor">
    <cofactor evidence="1">
        <name>Mg(2+)</name>
        <dbReference type="ChEBI" id="CHEBI:18420"/>
    </cofactor>
</comment>
<evidence type="ECO:0000256" key="6">
    <source>
        <dbReference type="ARBA" id="ARBA00022801"/>
    </source>
</evidence>
<evidence type="ECO:0000256" key="7">
    <source>
        <dbReference type="ARBA" id="ARBA00022842"/>
    </source>
</evidence>
<evidence type="ECO:0000256" key="3">
    <source>
        <dbReference type="ARBA" id="ARBA00009595"/>
    </source>
</evidence>
<organism evidence="11 12">
    <name type="scientific">Dietzia lutea</name>
    <dbReference type="NCBI Taxonomy" id="546160"/>
    <lineage>
        <taxon>Bacteria</taxon>
        <taxon>Bacillati</taxon>
        <taxon>Actinomycetota</taxon>
        <taxon>Actinomycetes</taxon>
        <taxon>Mycobacteriales</taxon>
        <taxon>Dietziaceae</taxon>
        <taxon>Dietzia</taxon>
    </lineage>
</organism>
<dbReference type="SUPFAM" id="SSF55811">
    <property type="entry name" value="Nudix"/>
    <property type="match status" value="1"/>
</dbReference>
<dbReference type="InterPro" id="IPR015797">
    <property type="entry name" value="NUDIX_hydrolase-like_dom_sf"/>
</dbReference>
<dbReference type="GO" id="GO:0005829">
    <property type="term" value="C:cytosol"/>
    <property type="evidence" value="ECO:0007669"/>
    <property type="project" value="TreeGrafter"/>
</dbReference>
<evidence type="ECO:0000256" key="5">
    <source>
        <dbReference type="ARBA" id="ARBA00022723"/>
    </source>
</evidence>
<dbReference type="NCBIfam" id="NF001299">
    <property type="entry name" value="PRK00241.1"/>
    <property type="match status" value="1"/>
</dbReference>
<dbReference type="EMBL" id="CP015449">
    <property type="protein sequence ID" value="AWH91634.1"/>
    <property type="molecule type" value="Genomic_DNA"/>
</dbReference>
<keyword evidence="6" id="KW-0378">Hydrolase</keyword>
<feature type="domain" description="Nudix hydrolase" evidence="10">
    <location>
        <begin position="164"/>
        <end position="290"/>
    </location>
</feature>
<evidence type="ECO:0000313" key="11">
    <source>
        <dbReference type="EMBL" id="AWH91634.1"/>
    </source>
</evidence>
<reference evidence="11 12" key="1">
    <citation type="submission" date="2016-04" db="EMBL/GenBank/DDBJ databases">
        <title>Complete genome sequence of Dietzia lutea YIM 80766T, a strain isolated from desert soil in Egypt.</title>
        <authorList>
            <person name="Zhao J."/>
            <person name="Hu B."/>
            <person name="Geng S."/>
            <person name="Nie Y."/>
            <person name="Tang Y."/>
        </authorList>
    </citation>
    <scope>NUCLEOTIDE SEQUENCE [LARGE SCALE GENOMIC DNA]</scope>
    <source>
        <strain evidence="11 12">YIM 80766</strain>
    </source>
</reference>